<evidence type="ECO:0000256" key="3">
    <source>
        <dbReference type="ARBA" id="ARBA00022692"/>
    </source>
</evidence>
<dbReference type="OrthoDB" id="9770036at2"/>
<keyword evidence="3 7" id="KW-0812">Transmembrane</keyword>
<accession>A0A1H0IJC9</accession>
<name>A0A1H0IJC9_9BACT</name>
<keyword evidence="2" id="KW-1003">Cell membrane</keyword>
<evidence type="ECO:0000256" key="5">
    <source>
        <dbReference type="ARBA" id="ARBA00023136"/>
    </source>
</evidence>
<proteinExistence type="inferred from homology"/>
<dbReference type="PANTHER" id="PTHR30572">
    <property type="entry name" value="MEMBRANE COMPONENT OF TRANSPORTER-RELATED"/>
    <property type="match status" value="1"/>
</dbReference>
<evidence type="ECO:0000256" key="6">
    <source>
        <dbReference type="ARBA" id="ARBA00038076"/>
    </source>
</evidence>
<dbReference type="STRING" id="645274.SAMN04487901_11259"/>
<keyword evidence="5 7" id="KW-0472">Membrane</keyword>
<dbReference type="GO" id="GO:0022857">
    <property type="term" value="F:transmembrane transporter activity"/>
    <property type="evidence" value="ECO:0007669"/>
    <property type="project" value="TreeGrafter"/>
</dbReference>
<feature type="domain" description="ABC3 transporter permease C-terminal" evidence="8">
    <location>
        <begin position="283"/>
        <end position="400"/>
    </location>
</feature>
<keyword evidence="12" id="KW-1185">Reference proteome</keyword>
<feature type="transmembrane region" description="Helical" evidence="7">
    <location>
        <begin position="324"/>
        <end position="352"/>
    </location>
</feature>
<comment type="subcellular location">
    <subcellularLocation>
        <location evidence="1">Cell membrane</location>
        <topology evidence="1">Multi-pass membrane protein</topology>
    </subcellularLocation>
</comment>
<dbReference type="Pfam" id="PF02687">
    <property type="entry name" value="FtsX"/>
    <property type="match status" value="1"/>
</dbReference>
<dbReference type="GO" id="GO:0005886">
    <property type="term" value="C:plasma membrane"/>
    <property type="evidence" value="ECO:0007669"/>
    <property type="project" value="UniProtKB-SubCell"/>
</dbReference>
<dbReference type="InterPro" id="IPR003838">
    <property type="entry name" value="ABC3_permease_C"/>
</dbReference>
<evidence type="ECO:0000259" key="8">
    <source>
        <dbReference type="Pfam" id="PF02687"/>
    </source>
</evidence>
<gene>
    <name evidence="11" type="ORF">SAMN04487900_11510</name>
    <name evidence="10" type="ORF">SAMN04487901_11259</name>
</gene>
<evidence type="ECO:0000313" key="13">
    <source>
        <dbReference type="Proteomes" id="UP000199134"/>
    </source>
</evidence>
<comment type="similarity">
    <text evidence="6">Belongs to the ABC-4 integral membrane protein family.</text>
</comment>
<dbReference type="Proteomes" id="UP000198779">
    <property type="component" value="Unassembled WGS sequence"/>
</dbReference>
<dbReference type="EMBL" id="FNCQ01000012">
    <property type="protein sequence ID" value="SDG91184.1"/>
    <property type="molecule type" value="Genomic_DNA"/>
</dbReference>
<feature type="transmembrane region" description="Helical" evidence="7">
    <location>
        <begin position="279"/>
        <end position="304"/>
    </location>
</feature>
<feature type="transmembrane region" description="Helical" evidence="7">
    <location>
        <begin position="21"/>
        <end position="43"/>
    </location>
</feature>
<evidence type="ECO:0000256" key="1">
    <source>
        <dbReference type="ARBA" id="ARBA00004651"/>
    </source>
</evidence>
<evidence type="ECO:0000313" key="12">
    <source>
        <dbReference type="Proteomes" id="UP000198779"/>
    </source>
</evidence>
<feature type="transmembrane region" description="Helical" evidence="7">
    <location>
        <begin position="372"/>
        <end position="392"/>
    </location>
</feature>
<dbReference type="Pfam" id="PF12704">
    <property type="entry name" value="MacB_PCD"/>
    <property type="match status" value="1"/>
</dbReference>
<keyword evidence="4 7" id="KW-1133">Transmembrane helix</keyword>
<dbReference type="Proteomes" id="UP000199134">
    <property type="component" value="Unassembled WGS sequence"/>
</dbReference>
<accession>A0A1G7Y441</accession>
<dbReference type="AlphaFoldDB" id="A0A1H0IJC9"/>
<reference evidence="10 13" key="1">
    <citation type="submission" date="2016-10" db="EMBL/GenBank/DDBJ databases">
        <authorList>
            <person name="de Groot N.N."/>
        </authorList>
    </citation>
    <scope>NUCLEOTIDE SEQUENCE [LARGE SCALE GENOMIC DNA]</scope>
    <source>
        <strain evidence="13">BP1-145</strain>
        <strain evidence="10">BP1-148</strain>
    </source>
</reference>
<organism evidence="11 13">
    <name type="scientific">Prevotella communis</name>
    <dbReference type="NCBI Taxonomy" id="2913614"/>
    <lineage>
        <taxon>Bacteria</taxon>
        <taxon>Pseudomonadati</taxon>
        <taxon>Bacteroidota</taxon>
        <taxon>Bacteroidia</taxon>
        <taxon>Bacteroidales</taxon>
        <taxon>Prevotellaceae</taxon>
        <taxon>Prevotella</taxon>
    </lineage>
</organism>
<dbReference type="RefSeq" id="WP_091818348.1">
    <property type="nucleotide sequence ID" value="NZ_FNCQ01000012.1"/>
</dbReference>
<dbReference type="InterPro" id="IPR050250">
    <property type="entry name" value="Macrolide_Exporter_MacB"/>
</dbReference>
<evidence type="ECO:0000313" key="11">
    <source>
        <dbReference type="EMBL" id="SDO31141.1"/>
    </source>
</evidence>
<dbReference type="PANTHER" id="PTHR30572:SF4">
    <property type="entry name" value="ABC TRANSPORTER PERMEASE YTRF"/>
    <property type="match status" value="1"/>
</dbReference>
<reference evidence="11 12" key="2">
    <citation type="submission" date="2016-10" db="EMBL/GenBank/DDBJ databases">
        <authorList>
            <person name="Varghese N."/>
            <person name="Submissions S."/>
        </authorList>
    </citation>
    <scope>NUCLEOTIDE SEQUENCE</scope>
    <source>
        <strain evidence="11">BP1-145</strain>
        <strain evidence="12">BP1-148</strain>
    </source>
</reference>
<evidence type="ECO:0000259" key="9">
    <source>
        <dbReference type="Pfam" id="PF12704"/>
    </source>
</evidence>
<protein>
    <submittedName>
        <fullName evidence="10 11">ABC transport system permease protein</fullName>
    </submittedName>
</protein>
<dbReference type="EMBL" id="FNIW01000015">
    <property type="protein sequence ID" value="SDO31141.1"/>
    <property type="molecule type" value="Genomic_DNA"/>
</dbReference>
<feature type="domain" description="MacB-like periplasmic core" evidence="9">
    <location>
        <begin position="20"/>
        <end position="230"/>
    </location>
</feature>
<evidence type="ECO:0000313" key="10">
    <source>
        <dbReference type="EMBL" id="SDG91184.1"/>
    </source>
</evidence>
<evidence type="ECO:0000256" key="2">
    <source>
        <dbReference type="ARBA" id="ARBA00022475"/>
    </source>
</evidence>
<evidence type="ECO:0000256" key="4">
    <source>
        <dbReference type="ARBA" id="ARBA00022989"/>
    </source>
</evidence>
<dbReference type="InterPro" id="IPR025857">
    <property type="entry name" value="MacB_PCD"/>
</dbReference>
<sequence>MRELFEEVLTAMKSNRLRIALTGFSIAWGMFILVVLLGSSGGFQRGLYKTFHLDINQIVRINAGKTVMAWQGMDKGRLLKLNIADAEAIEHSDIKHIQRVCPMAIRKVDVAMGNNHINVMVTGCKEDYLPVDYRVLTAGRDINANDLEQCTKTCIINERLSRQLFQDKSPVGQVVTIDNLAYTVVGVCKSTLNDDMEMAAYMPLSTMQTIYFPDGTINGINIIVEDLESAEHNEHLEHELHDLLAVRLGCSPKDYKGIIVNNSYEQILSTRKMIAGIGVFVWIIGIATLIAGIVGVSNIMLITIKERTRELGVRKAMGASNEHIITMVLLESVIITLIFGYIGMMLGVGLTQLLNSALGTAIPMFQNPTVDFWPIMGCNFIMVLAGLIAGYVPAKRAVSIKLVEALMS</sequence>
<evidence type="ECO:0000256" key="7">
    <source>
        <dbReference type="SAM" id="Phobius"/>
    </source>
</evidence>